<evidence type="ECO:0000313" key="2">
    <source>
        <dbReference type="Proteomes" id="UP000698752"/>
    </source>
</evidence>
<accession>A0ABS5EG06</accession>
<comment type="caution">
    <text evidence="1">The sequence shown here is derived from an EMBL/GenBank/DDBJ whole genome shotgun (WGS) entry which is preliminary data.</text>
</comment>
<dbReference type="RefSeq" id="WP_211868314.1">
    <property type="nucleotide sequence ID" value="NZ_JAAEDI010000009.1"/>
</dbReference>
<name>A0ABS5EG06_9PROT</name>
<protein>
    <submittedName>
        <fullName evidence="1">Uncharacterized protein</fullName>
    </submittedName>
</protein>
<proteinExistence type="predicted"/>
<organism evidence="1 2">
    <name type="scientific">Neoroseomonas terrae</name>
    <dbReference type="NCBI Taxonomy" id="424799"/>
    <lineage>
        <taxon>Bacteria</taxon>
        <taxon>Pseudomonadati</taxon>
        <taxon>Pseudomonadota</taxon>
        <taxon>Alphaproteobacteria</taxon>
        <taxon>Acetobacterales</taxon>
        <taxon>Acetobacteraceae</taxon>
        <taxon>Neoroseomonas</taxon>
    </lineage>
</organism>
<evidence type="ECO:0000313" key="1">
    <source>
        <dbReference type="EMBL" id="MBR0649953.1"/>
    </source>
</evidence>
<dbReference type="EMBL" id="JAAEDI010000009">
    <property type="protein sequence ID" value="MBR0649953.1"/>
    <property type="molecule type" value="Genomic_DNA"/>
</dbReference>
<reference evidence="2" key="1">
    <citation type="journal article" date="2021" name="Syst. Appl. Microbiol.">
        <title>Roseomonas hellenica sp. nov., isolated from roots of wild-growing Alkanna tinctoria.</title>
        <authorList>
            <person name="Rat A."/>
            <person name="Naranjo H.D."/>
            <person name="Lebbe L."/>
            <person name="Cnockaert M."/>
            <person name="Krigas N."/>
            <person name="Grigoriadou K."/>
            <person name="Maloupa E."/>
            <person name="Willems A."/>
        </authorList>
    </citation>
    <scope>NUCLEOTIDE SEQUENCE [LARGE SCALE GENOMIC DNA]</scope>
    <source>
        <strain evidence="2">LMG 31159</strain>
    </source>
</reference>
<keyword evidence="2" id="KW-1185">Reference proteome</keyword>
<dbReference type="Proteomes" id="UP000698752">
    <property type="component" value="Unassembled WGS sequence"/>
</dbReference>
<sequence>MTYLIAQAATYDCGPFCPGSVVGSSASAGTGSFGRIFLLGSVSEGGSLAGKESSSWSSSGVMIFRVSDFG</sequence>
<gene>
    <name evidence="1" type="ORF">GXW78_09785</name>
</gene>